<reference evidence="2 3" key="1">
    <citation type="submission" date="2014-04" db="EMBL/GenBank/DDBJ databases">
        <authorList>
            <consortium name="DOE Joint Genome Institute"/>
            <person name="Kuo A."/>
            <person name="Kohler A."/>
            <person name="Nagy L.G."/>
            <person name="Floudas D."/>
            <person name="Copeland A."/>
            <person name="Barry K.W."/>
            <person name="Cichocki N."/>
            <person name="Veneault-Fourrey C."/>
            <person name="LaButti K."/>
            <person name="Lindquist E.A."/>
            <person name="Lipzen A."/>
            <person name="Lundell T."/>
            <person name="Morin E."/>
            <person name="Murat C."/>
            <person name="Sun H."/>
            <person name="Tunlid A."/>
            <person name="Henrissat B."/>
            <person name="Grigoriev I.V."/>
            <person name="Hibbett D.S."/>
            <person name="Martin F."/>
            <person name="Nordberg H.P."/>
            <person name="Cantor M.N."/>
            <person name="Hua S.X."/>
        </authorList>
    </citation>
    <scope>NUCLEOTIDE SEQUENCE [LARGE SCALE GENOMIC DNA]</scope>
    <source>
        <strain evidence="2 3">Foug A</strain>
    </source>
</reference>
<dbReference type="OrthoDB" id="2678088at2759"/>
<dbReference type="Pfam" id="PF05699">
    <property type="entry name" value="Dimer_Tnp_hAT"/>
    <property type="match status" value="1"/>
</dbReference>
<sequence length="92" mass="10363">VYPCLSRMAIDYLTIPATSVDVECLFSHGQVLLSHTCNHLSTQSIRALLCLRSWSIEGFVKNADVQKLEPFGEIEGNEDVELEKGWDSIHKE</sequence>
<dbReference type="AlphaFoldDB" id="A0A0C3D6U5"/>
<evidence type="ECO:0000313" key="2">
    <source>
        <dbReference type="EMBL" id="KIM52114.1"/>
    </source>
</evidence>
<gene>
    <name evidence="2" type="ORF">SCLCIDRAFT_141920</name>
</gene>
<dbReference type="InParanoid" id="A0A0C3D6U5"/>
<organism evidence="2 3">
    <name type="scientific">Scleroderma citrinum Foug A</name>
    <dbReference type="NCBI Taxonomy" id="1036808"/>
    <lineage>
        <taxon>Eukaryota</taxon>
        <taxon>Fungi</taxon>
        <taxon>Dikarya</taxon>
        <taxon>Basidiomycota</taxon>
        <taxon>Agaricomycotina</taxon>
        <taxon>Agaricomycetes</taxon>
        <taxon>Agaricomycetidae</taxon>
        <taxon>Boletales</taxon>
        <taxon>Sclerodermatineae</taxon>
        <taxon>Sclerodermataceae</taxon>
        <taxon>Scleroderma</taxon>
    </lineage>
</organism>
<feature type="domain" description="HAT C-terminal dimerisation" evidence="1">
    <location>
        <begin position="2"/>
        <end position="54"/>
    </location>
</feature>
<evidence type="ECO:0000313" key="3">
    <source>
        <dbReference type="Proteomes" id="UP000053989"/>
    </source>
</evidence>
<dbReference type="InterPro" id="IPR008906">
    <property type="entry name" value="HATC_C_dom"/>
</dbReference>
<dbReference type="GO" id="GO:0046983">
    <property type="term" value="F:protein dimerization activity"/>
    <property type="evidence" value="ECO:0007669"/>
    <property type="project" value="InterPro"/>
</dbReference>
<accession>A0A0C3D6U5</accession>
<keyword evidence="3" id="KW-1185">Reference proteome</keyword>
<proteinExistence type="predicted"/>
<protein>
    <recommendedName>
        <fullName evidence="1">HAT C-terminal dimerisation domain-containing protein</fullName>
    </recommendedName>
</protein>
<dbReference type="Proteomes" id="UP000053989">
    <property type="component" value="Unassembled WGS sequence"/>
</dbReference>
<dbReference type="HOGENOM" id="CLU_009123_11_0_1"/>
<name>A0A0C3D6U5_9AGAM</name>
<dbReference type="SUPFAM" id="SSF53098">
    <property type="entry name" value="Ribonuclease H-like"/>
    <property type="match status" value="1"/>
</dbReference>
<feature type="non-terminal residue" evidence="2">
    <location>
        <position position="1"/>
    </location>
</feature>
<dbReference type="EMBL" id="KN822224">
    <property type="protein sequence ID" value="KIM52114.1"/>
    <property type="molecule type" value="Genomic_DNA"/>
</dbReference>
<dbReference type="InterPro" id="IPR012337">
    <property type="entry name" value="RNaseH-like_sf"/>
</dbReference>
<evidence type="ECO:0000259" key="1">
    <source>
        <dbReference type="Pfam" id="PF05699"/>
    </source>
</evidence>
<reference evidence="3" key="2">
    <citation type="submission" date="2015-01" db="EMBL/GenBank/DDBJ databases">
        <title>Evolutionary Origins and Diversification of the Mycorrhizal Mutualists.</title>
        <authorList>
            <consortium name="DOE Joint Genome Institute"/>
            <consortium name="Mycorrhizal Genomics Consortium"/>
            <person name="Kohler A."/>
            <person name="Kuo A."/>
            <person name="Nagy L.G."/>
            <person name="Floudas D."/>
            <person name="Copeland A."/>
            <person name="Barry K.W."/>
            <person name="Cichocki N."/>
            <person name="Veneault-Fourrey C."/>
            <person name="LaButti K."/>
            <person name="Lindquist E.A."/>
            <person name="Lipzen A."/>
            <person name="Lundell T."/>
            <person name="Morin E."/>
            <person name="Murat C."/>
            <person name="Riley R."/>
            <person name="Ohm R."/>
            <person name="Sun H."/>
            <person name="Tunlid A."/>
            <person name="Henrissat B."/>
            <person name="Grigoriev I.V."/>
            <person name="Hibbett D.S."/>
            <person name="Martin F."/>
        </authorList>
    </citation>
    <scope>NUCLEOTIDE SEQUENCE [LARGE SCALE GENOMIC DNA]</scope>
    <source>
        <strain evidence="3">Foug A</strain>
    </source>
</reference>